<evidence type="ECO:0000256" key="1">
    <source>
        <dbReference type="SAM" id="MobiDB-lite"/>
    </source>
</evidence>
<sequence>MTSAPHFPDVDENNSSDGANDDLDAARTDGKHCQINLKIKDNHFKDVPENYSKVADNYNNEYSEGNRSCSISSRSVSGSDIDENSVTPPPNRKRRASPKTSPDPSFGPPPQAMWNLHQHYERFYESNHSDCKNDNQRRHSSSDLREEKRPTPTSTPNSKNSENGDNLQSLDGAAVLQKALSGGDFQEKERRLSEMILQLQMVRDQLVSQQEQQNKVGDRYSSDVLSQ</sequence>
<feature type="compositionally biased region" description="Acidic residues" evidence="1">
    <location>
        <begin position="10"/>
        <end position="23"/>
    </location>
</feature>
<proteinExistence type="predicted"/>
<accession>A0AAW2HSH5</accession>
<organism evidence="2">
    <name type="scientific">Menopon gallinae</name>
    <name type="common">poultry shaft louse</name>
    <dbReference type="NCBI Taxonomy" id="328185"/>
    <lineage>
        <taxon>Eukaryota</taxon>
        <taxon>Metazoa</taxon>
        <taxon>Ecdysozoa</taxon>
        <taxon>Arthropoda</taxon>
        <taxon>Hexapoda</taxon>
        <taxon>Insecta</taxon>
        <taxon>Pterygota</taxon>
        <taxon>Neoptera</taxon>
        <taxon>Paraneoptera</taxon>
        <taxon>Psocodea</taxon>
        <taxon>Troctomorpha</taxon>
        <taxon>Phthiraptera</taxon>
        <taxon>Amblycera</taxon>
        <taxon>Menoponidae</taxon>
        <taxon>Menopon</taxon>
    </lineage>
</organism>
<feature type="compositionally biased region" description="Basic and acidic residues" evidence="1">
    <location>
        <begin position="126"/>
        <end position="150"/>
    </location>
</feature>
<feature type="region of interest" description="Disordered" evidence="1">
    <location>
        <begin position="1"/>
        <end position="27"/>
    </location>
</feature>
<feature type="compositionally biased region" description="Polar residues" evidence="1">
    <location>
        <begin position="151"/>
        <end position="167"/>
    </location>
</feature>
<protein>
    <submittedName>
        <fullName evidence="2">Uncharacterized protein</fullName>
    </submittedName>
</protein>
<reference evidence="2" key="1">
    <citation type="journal article" date="2024" name="Gigascience">
        <title>Chromosome-level genome of the poultry shaft louse Menopon gallinae provides insight into the host-switching and adaptive evolution of parasitic lice.</title>
        <authorList>
            <person name="Xu Y."/>
            <person name="Ma L."/>
            <person name="Liu S."/>
            <person name="Liang Y."/>
            <person name="Liu Q."/>
            <person name="He Z."/>
            <person name="Tian L."/>
            <person name="Duan Y."/>
            <person name="Cai W."/>
            <person name="Li H."/>
            <person name="Song F."/>
        </authorList>
    </citation>
    <scope>NUCLEOTIDE SEQUENCE</scope>
    <source>
        <strain evidence="2">Cailab_2023a</strain>
    </source>
</reference>
<comment type="caution">
    <text evidence="2">The sequence shown here is derived from an EMBL/GenBank/DDBJ whole genome shotgun (WGS) entry which is preliminary data.</text>
</comment>
<feature type="region of interest" description="Disordered" evidence="1">
    <location>
        <begin position="126"/>
        <end position="167"/>
    </location>
</feature>
<feature type="region of interest" description="Disordered" evidence="1">
    <location>
        <begin position="205"/>
        <end position="227"/>
    </location>
</feature>
<feature type="compositionally biased region" description="Polar residues" evidence="1">
    <location>
        <begin position="206"/>
        <end position="215"/>
    </location>
</feature>
<evidence type="ECO:0000313" key="2">
    <source>
        <dbReference type="EMBL" id="KAL0272858.1"/>
    </source>
</evidence>
<gene>
    <name evidence="2" type="ORF">PYX00_005680</name>
</gene>
<feature type="region of interest" description="Disordered" evidence="1">
    <location>
        <begin position="62"/>
        <end position="113"/>
    </location>
</feature>
<feature type="compositionally biased region" description="Low complexity" evidence="1">
    <location>
        <begin position="63"/>
        <end position="79"/>
    </location>
</feature>
<name>A0AAW2HSH5_9NEOP</name>
<dbReference type="EMBL" id="JARGDH010000003">
    <property type="protein sequence ID" value="KAL0272858.1"/>
    <property type="molecule type" value="Genomic_DNA"/>
</dbReference>
<dbReference type="AlphaFoldDB" id="A0AAW2HSH5"/>